<dbReference type="InterPro" id="IPR050553">
    <property type="entry name" value="Thioredoxin_ResA/DsbE_sf"/>
</dbReference>
<proteinExistence type="predicted"/>
<reference evidence="3 4" key="1">
    <citation type="submission" date="2018-06" db="EMBL/GenBank/DDBJ databases">
        <title>Complete genome of Desulfovibrio indonesiensis P37SLT.</title>
        <authorList>
            <person name="Crispim J.S."/>
            <person name="Vidigal P.M.P."/>
            <person name="Silva L.C.F."/>
            <person name="Laguardia C.N."/>
            <person name="Araujo L.C."/>
            <person name="Dias R.S."/>
            <person name="Sousa M.P."/>
            <person name="Paula S.O."/>
            <person name="Silva C."/>
        </authorList>
    </citation>
    <scope>NUCLEOTIDE SEQUENCE [LARGE SCALE GENOMIC DNA]</scope>
    <source>
        <strain evidence="3 4">P37SLT</strain>
    </source>
</reference>
<evidence type="ECO:0000259" key="2">
    <source>
        <dbReference type="PROSITE" id="PS51352"/>
    </source>
</evidence>
<dbReference type="OrthoDB" id="9813820at2"/>
<dbReference type="EMBL" id="QMIE01000004">
    <property type="protein sequence ID" value="TVM18426.1"/>
    <property type="molecule type" value="Genomic_DNA"/>
</dbReference>
<keyword evidence="1" id="KW-0676">Redox-active center</keyword>
<dbReference type="Pfam" id="PF00578">
    <property type="entry name" value="AhpC-TSA"/>
    <property type="match status" value="1"/>
</dbReference>
<dbReference type="InterPro" id="IPR036249">
    <property type="entry name" value="Thioredoxin-like_sf"/>
</dbReference>
<dbReference type="Proteomes" id="UP000448292">
    <property type="component" value="Unassembled WGS sequence"/>
</dbReference>
<dbReference type="SUPFAM" id="SSF52833">
    <property type="entry name" value="Thioredoxin-like"/>
    <property type="match status" value="1"/>
</dbReference>
<feature type="domain" description="Thioredoxin" evidence="2">
    <location>
        <begin position="32"/>
        <end position="169"/>
    </location>
</feature>
<dbReference type="PANTHER" id="PTHR42852:SF13">
    <property type="entry name" value="PROTEIN DIPZ"/>
    <property type="match status" value="1"/>
</dbReference>
<accession>A0A7M3MGH7</accession>
<protein>
    <submittedName>
        <fullName evidence="3">TlpA family protein disulfide reductase</fullName>
    </submittedName>
</protein>
<dbReference type="PROSITE" id="PS00194">
    <property type="entry name" value="THIOREDOXIN_1"/>
    <property type="match status" value="1"/>
</dbReference>
<organism evidence="3 4">
    <name type="scientific">Oceanidesulfovibrio indonesiensis</name>
    <dbReference type="NCBI Taxonomy" id="54767"/>
    <lineage>
        <taxon>Bacteria</taxon>
        <taxon>Pseudomonadati</taxon>
        <taxon>Thermodesulfobacteriota</taxon>
        <taxon>Desulfovibrionia</taxon>
        <taxon>Desulfovibrionales</taxon>
        <taxon>Desulfovibrionaceae</taxon>
        <taxon>Oceanidesulfovibrio</taxon>
    </lineage>
</organism>
<dbReference type="AlphaFoldDB" id="A0A7M3MGH7"/>
<dbReference type="CDD" id="cd02966">
    <property type="entry name" value="TlpA_like_family"/>
    <property type="match status" value="1"/>
</dbReference>
<name>A0A7M3MGH7_9BACT</name>
<keyword evidence="4" id="KW-1185">Reference proteome</keyword>
<comment type="caution">
    <text evidence="3">The sequence shown here is derived from an EMBL/GenBank/DDBJ whole genome shotgun (WGS) entry which is preliminary data.</text>
</comment>
<dbReference type="Gene3D" id="3.40.30.10">
    <property type="entry name" value="Glutaredoxin"/>
    <property type="match status" value="1"/>
</dbReference>
<evidence type="ECO:0000313" key="4">
    <source>
        <dbReference type="Proteomes" id="UP000448292"/>
    </source>
</evidence>
<dbReference type="InterPro" id="IPR017937">
    <property type="entry name" value="Thioredoxin_CS"/>
</dbReference>
<dbReference type="GO" id="GO:0016491">
    <property type="term" value="F:oxidoreductase activity"/>
    <property type="evidence" value="ECO:0007669"/>
    <property type="project" value="InterPro"/>
</dbReference>
<gene>
    <name evidence="3" type="ORF">DPQ33_06690</name>
</gene>
<sequence>MTVFRTNAIVRPALLRHVLGVAVLAALVLFASSPGSARTSLEKMNDLDVLELINDSKGKVMVINFFASWCGPCRLEIPELIEIREDFSGDAVTVVGIAVDDTEPALRRFSRDMGFNYPVYMGETSVSRLFNIEGVPMVLVYSPQGKLIDTQVGYRPGHVREIVEENLPQ</sequence>
<dbReference type="InterPro" id="IPR000866">
    <property type="entry name" value="AhpC/TSA"/>
</dbReference>
<dbReference type="RefSeq" id="WP_144302431.1">
    <property type="nucleotide sequence ID" value="NZ_QMIE01000004.1"/>
</dbReference>
<dbReference type="PANTHER" id="PTHR42852">
    <property type="entry name" value="THIOL:DISULFIDE INTERCHANGE PROTEIN DSBE"/>
    <property type="match status" value="1"/>
</dbReference>
<evidence type="ECO:0000256" key="1">
    <source>
        <dbReference type="ARBA" id="ARBA00023284"/>
    </source>
</evidence>
<evidence type="ECO:0000313" key="3">
    <source>
        <dbReference type="EMBL" id="TVM18426.1"/>
    </source>
</evidence>
<dbReference type="GO" id="GO:0016209">
    <property type="term" value="F:antioxidant activity"/>
    <property type="evidence" value="ECO:0007669"/>
    <property type="project" value="InterPro"/>
</dbReference>
<dbReference type="InterPro" id="IPR013766">
    <property type="entry name" value="Thioredoxin_domain"/>
</dbReference>
<dbReference type="PROSITE" id="PS51352">
    <property type="entry name" value="THIOREDOXIN_2"/>
    <property type="match status" value="1"/>
</dbReference>